<name>A0A4V3G6J5_9ACTN</name>
<comment type="caution">
    <text evidence="7">The sequence shown here is derived from an EMBL/GenBank/DDBJ whole genome shotgun (WGS) entry which is preliminary data.</text>
</comment>
<dbReference type="EMBL" id="SODF01000003">
    <property type="protein sequence ID" value="TDW15504.1"/>
    <property type="molecule type" value="Genomic_DNA"/>
</dbReference>
<dbReference type="InterPro" id="IPR014284">
    <property type="entry name" value="RNA_pol_sigma-70_dom"/>
</dbReference>
<evidence type="ECO:0000256" key="4">
    <source>
        <dbReference type="ARBA" id="ARBA00023163"/>
    </source>
</evidence>
<dbReference type="GO" id="GO:0006352">
    <property type="term" value="P:DNA-templated transcription initiation"/>
    <property type="evidence" value="ECO:0007669"/>
    <property type="project" value="InterPro"/>
</dbReference>
<feature type="domain" description="RNA polymerase sigma-70 region 2" evidence="5">
    <location>
        <begin position="36"/>
        <end position="104"/>
    </location>
</feature>
<organism evidence="7 8">
    <name type="scientific">Kribbella kalugense</name>
    <dbReference type="NCBI Taxonomy" id="2512221"/>
    <lineage>
        <taxon>Bacteria</taxon>
        <taxon>Bacillati</taxon>
        <taxon>Actinomycetota</taxon>
        <taxon>Actinomycetes</taxon>
        <taxon>Propionibacteriales</taxon>
        <taxon>Kribbellaceae</taxon>
        <taxon>Kribbella</taxon>
    </lineage>
</organism>
<dbReference type="GO" id="GO:0003677">
    <property type="term" value="F:DNA binding"/>
    <property type="evidence" value="ECO:0007669"/>
    <property type="project" value="InterPro"/>
</dbReference>
<dbReference type="Gene3D" id="1.10.1740.10">
    <property type="match status" value="1"/>
</dbReference>
<evidence type="ECO:0000256" key="2">
    <source>
        <dbReference type="ARBA" id="ARBA00023015"/>
    </source>
</evidence>
<evidence type="ECO:0000256" key="1">
    <source>
        <dbReference type="ARBA" id="ARBA00010641"/>
    </source>
</evidence>
<dbReference type="CDD" id="cd06171">
    <property type="entry name" value="Sigma70_r4"/>
    <property type="match status" value="1"/>
</dbReference>
<keyword evidence="8" id="KW-1185">Reference proteome</keyword>
<evidence type="ECO:0000259" key="6">
    <source>
        <dbReference type="Pfam" id="PF08281"/>
    </source>
</evidence>
<comment type="similarity">
    <text evidence="1">Belongs to the sigma-70 factor family. ECF subfamily.</text>
</comment>
<dbReference type="InterPro" id="IPR013249">
    <property type="entry name" value="RNA_pol_sigma70_r4_t2"/>
</dbReference>
<keyword evidence="2" id="KW-0805">Transcription regulation</keyword>
<dbReference type="InterPro" id="IPR036388">
    <property type="entry name" value="WH-like_DNA-bd_sf"/>
</dbReference>
<evidence type="ECO:0000256" key="3">
    <source>
        <dbReference type="ARBA" id="ARBA00023082"/>
    </source>
</evidence>
<dbReference type="InterPro" id="IPR013325">
    <property type="entry name" value="RNA_pol_sigma_r2"/>
</dbReference>
<feature type="domain" description="RNA polymerase sigma factor 70 region 4 type 2" evidence="6">
    <location>
        <begin position="139"/>
        <end position="189"/>
    </location>
</feature>
<evidence type="ECO:0000313" key="7">
    <source>
        <dbReference type="EMBL" id="TDW15504.1"/>
    </source>
</evidence>
<protein>
    <submittedName>
        <fullName evidence="7">RNA polymerase ECF family sigma subunit</fullName>
    </submittedName>
</protein>
<reference evidence="7 8" key="1">
    <citation type="submission" date="2019-03" db="EMBL/GenBank/DDBJ databases">
        <title>Genomic Encyclopedia of Type Strains, Phase III (KMG-III): the genomes of soil and plant-associated and newly described type strains.</title>
        <authorList>
            <person name="Whitman W."/>
        </authorList>
    </citation>
    <scope>NUCLEOTIDE SEQUENCE [LARGE SCALE GENOMIC DNA]</scope>
    <source>
        <strain evidence="7 8">VKM Ac-2570</strain>
    </source>
</reference>
<accession>A0A4V3G6J5</accession>
<keyword evidence="3" id="KW-0731">Sigma factor</keyword>
<dbReference type="NCBIfam" id="TIGR02937">
    <property type="entry name" value="sigma70-ECF"/>
    <property type="match status" value="1"/>
</dbReference>
<evidence type="ECO:0000259" key="5">
    <source>
        <dbReference type="Pfam" id="PF04542"/>
    </source>
</evidence>
<dbReference type="InterPro" id="IPR007627">
    <property type="entry name" value="RNA_pol_sigma70_r2"/>
</dbReference>
<dbReference type="InterPro" id="IPR013324">
    <property type="entry name" value="RNA_pol_sigma_r3/r4-like"/>
</dbReference>
<dbReference type="InterPro" id="IPR039425">
    <property type="entry name" value="RNA_pol_sigma-70-like"/>
</dbReference>
<dbReference type="AlphaFoldDB" id="A0A4V3G6J5"/>
<dbReference type="Pfam" id="PF04542">
    <property type="entry name" value="Sigma70_r2"/>
    <property type="match status" value="1"/>
</dbReference>
<dbReference type="SUPFAM" id="SSF88946">
    <property type="entry name" value="Sigma2 domain of RNA polymerase sigma factors"/>
    <property type="match status" value="1"/>
</dbReference>
<evidence type="ECO:0000313" key="8">
    <source>
        <dbReference type="Proteomes" id="UP000295447"/>
    </source>
</evidence>
<sequence length="202" mass="23121">MLALQDGHDGLAMAKSSDRKLWERAAEGDSAAFAELYDRHSRAIYNFLYRRTASWSDAEDLTSAVFLHAWRRRTEVVLDRESALPWLYRVAEYTARNEWRSKARYRRAIAAANLLTEHVRDHADEVAGRIDDDQQISAAREALKRLSKQEREIVELCFWAGLDQQAAAVALDVPIGTVKSRLSRARKHLRELNLVPSMEAQS</sequence>
<dbReference type="Pfam" id="PF08281">
    <property type="entry name" value="Sigma70_r4_2"/>
    <property type="match status" value="1"/>
</dbReference>
<dbReference type="PANTHER" id="PTHR43133:SF25">
    <property type="entry name" value="RNA POLYMERASE SIGMA FACTOR RFAY-RELATED"/>
    <property type="match status" value="1"/>
</dbReference>
<dbReference type="Proteomes" id="UP000295447">
    <property type="component" value="Unassembled WGS sequence"/>
</dbReference>
<dbReference type="PANTHER" id="PTHR43133">
    <property type="entry name" value="RNA POLYMERASE ECF-TYPE SIGMA FACTO"/>
    <property type="match status" value="1"/>
</dbReference>
<proteinExistence type="inferred from homology"/>
<dbReference type="Gene3D" id="1.10.10.10">
    <property type="entry name" value="Winged helix-like DNA-binding domain superfamily/Winged helix DNA-binding domain"/>
    <property type="match status" value="1"/>
</dbReference>
<keyword evidence="4" id="KW-0804">Transcription</keyword>
<dbReference type="GO" id="GO:0016987">
    <property type="term" value="F:sigma factor activity"/>
    <property type="evidence" value="ECO:0007669"/>
    <property type="project" value="UniProtKB-KW"/>
</dbReference>
<gene>
    <name evidence="7" type="ORF">EV650_6986</name>
</gene>
<dbReference type="SUPFAM" id="SSF88659">
    <property type="entry name" value="Sigma3 and sigma4 domains of RNA polymerase sigma factors"/>
    <property type="match status" value="1"/>
</dbReference>